<keyword evidence="3" id="KW-0472">Membrane</keyword>
<keyword evidence="3" id="KW-1133">Transmembrane helix</keyword>
<evidence type="ECO:0000256" key="2">
    <source>
        <dbReference type="SAM" id="MobiDB-lite"/>
    </source>
</evidence>
<feature type="coiled-coil region" evidence="1">
    <location>
        <begin position="62"/>
        <end position="151"/>
    </location>
</feature>
<feature type="coiled-coil region" evidence="1">
    <location>
        <begin position="671"/>
        <end position="698"/>
    </location>
</feature>
<dbReference type="Proteomes" id="UP000789901">
    <property type="component" value="Unassembled WGS sequence"/>
</dbReference>
<dbReference type="Gene3D" id="3.40.50.300">
    <property type="entry name" value="P-loop containing nucleotide triphosphate hydrolases"/>
    <property type="match status" value="2"/>
</dbReference>
<evidence type="ECO:0000256" key="1">
    <source>
        <dbReference type="SAM" id="Coils"/>
    </source>
</evidence>
<protein>
    <submittedName>
        <fullName evidence="5">27403_t:CDS:1</fullName>
    </submittedName>
</protein>
<keyword evidence="1" id="KW-0175">Coiled coil</keyword>
<feature type="non-terminal residue" evidence="5">
    <location>
        <position position="1"/>
    </location>
</feature>
<feature type="region of interest" description="Disordered" evidence="2">
    <location>
        <begin position="171"/>
        <end position="208"/>
    </location>
</feature>
<dbReference type="PANTHER" id="PTHR45615:SF63">
    <property type="entry name" value="CHROMOSOME UNDETERMINED SCAFFOLD_10, WHOLE GENOME SHOTGUN SEQUENCE"/>
    <property type="match status" value="1"/>
</dbReference>
<evidence type="ECO:0000313" key="6">
    <source>
        <dbReference type="Proteomes" id="UP000789901"/>
    </source>
</evidence>
<sequence>SGNFTNAENIKNQFFAHASSQRAGKESGDAGGSHNLAEDSQALANFFNSIANIDNDIQQMTLAVNEQEFNNRKQQLQKLQSQLNQLQNIQAIHQKEILQLEAEIKEAEAKYQENFTKANNETDPAKKAKFITLANEALDEISKLKRKYQQNPIANLSKYDYLNDLERLLAGNLTPEPPTPPVNCPGGTSTPDGGNNPNGGGSGDKNNQSGNQQQLLIFAGLAVLQQGLLLLLLAAGAAYYYFMVYLPDEERKVLEEKIQTELEKVKKIQPNDYDNITSLLITYKGTEPQKLALKNKKAALDGAIDISGTLVAEYQEEVNLFPSGDKHPNFHFSRTAAYEIFFPPSLQEHYEAGKDSGETNLINPVRGDMESGENNALFFGMTRTGKSAVMKNLCFEANKYPLVIVKGSSLTPRLKTYGLERKANGEVRYILFVDECNQISNNSMTFDPNLLQFVKECIEGNKSIMATNHLNQIEEAVYQAGRLASPLNFNEDGKDITLTEEVEIEDDNGNKKFETEEQEIEIGDGNLENYGGTFKSLKKSNTEDVLEENLPEVSNMLAQSSNELNQSLENLRQEIEALNQQMQVSAANSQIVTIQNNINTLFKLVENTTTIVATVAAGIATGGASLVIQAVAIGGAYLVGSALDADRKQKEQEDKKLALAGKAGEAIAGQVSNLQNQRNQVVQESEELIKELQKHKAKINDPNATPEEKELAKKMIPIIQAQLDEKSKQVSDFDRKINDLLKNIPDGSNKGGGLANLELDNNTKLIIGAIIFLIIYFAFIKEKEK</sequence>
<proteinExistence type="predicted"/>
<evidence type="ECO:0000313" key="5">
    <source>
        <dbReference type="EMBL" id="CAG8773348.1"/>
    </source>
</evidence>
<gene>
    <name evidence="5" type="ORF">GMARGA_LOCUS18779</name>
</gene>
<feature type="domain" description="ATPase AAA-type core" evidence="4">
    <location>
        <begin position="377"/>
        <end position="488"/>
    </location>
</feature>
<reference evidence="5 6" key="1">
    <citation type="submission" date="2021-06" db="EMBL/GenBank/DDBJ databases">
        <authorList>
            <person name="Kallberg Y."/>
            <person name="Tangrot J."/>
            <person name="Rosling A."/>
        </authorList>
    </citation>
    <scope>NUCLEOTIDE SEQUENCE [LARGE SCALE GENOMIC DNA]</scope>
    <source>
        <strain evidence="5 6">120-4 pot B 10/14</strain>
    </source>
</reference>
<feature type="compositionally biased region" description="Low complexity" evidence="2">
    <location>
        <begin position="185"/>
        <end position="195"/>
    </location>
</feature>
<feature type="transmembrane region" description="Helical" evidence="3">
    <location>
        <begin position="215"/>
        <end position="242"/>
    </location>
</feature>
<feature type="transmembrane region" description="Helical" evidence="3">
    <location>
        <begin position="763"/>
        <end position="780"/>
    </location>
</feature>
<comment type="caution">
    <text evidence="5">The sequence shown here is derived from an EMBL/GenBank/DDBJ whole genome shotgun (WGS) entry which is preliminary data.</text>
</comment>
<keyword evidence="3" id="KW-0812">Transmembrane</keyword>
<feature type="coiled-coil region" evidence="1">
    <location>
        <begin position="554"/>
        <end position="588"/>
    </location>
</feature>
<dbReference type="InterPro" id="IPR027417">
    <property type="entry name" value="P-loop_NTPase"/>
</dbReference>
<dbReference type="PANTHER" id="PTHR45615">
    <property type="entry name" value="MYOSIN HEAVY CHAIN, NON-MUSCLE"/>
    <property type="match status" value="1"/>
</dbReference>
<dbReference type="EMBL" id="CAJVQB010015250">
    <property type="protein sequence ID" value="CAG8773348.1"/>
    <property type="molecule type" value="Genomic_DNA"/>
</dbReference>
<evidence type="ECO:0000256" key="3">
    <source>
        <dbReference type="SAM" id="Phobius"/>
    </source>
</evidence>
<keyword evidence="6" id="KW-1185">Reference proteome</keyword>
<evidence type="ECO:0000259" key="4">
    <source>
        <dbReference type="Pfam" id="PF00004"/>
    </source>
</evidence>
<dbReference type="Pfam" id="PF00004">
    <property type="entry name" value="AAA"/>
    <property type="match status" value="1"/>
</dbReference>
<organism evidence="5 6">
    <name type="scientific">Gigaspora margarita</name>
    <dbReference type="NCBI Taxonomy" id="4874"/>
    <lineage>
        <taxon>Eukaryota</taxon>
        <taxon>Fungi</taxon>
        <taxon>Fungi incertae sedis</taxon>
        <taxon>Mucoromycota</taxon>
        <taxon>Glomeromycotina</taxon>
        <taxon>Glomeromycetes</taxon>
        <taxon>Diversisporales</taxon>
        <taxon>Gigasporaceae</taxon>
        <taxon>Gigaspora</taxon>
    </lineage>
</organism>
<name>A0ABN7VHD0_GIGMA</name>
<dbReference type="SUPFAM" id="SSF52540">
    <property type="entry name" value="P-loop containing nucleoside triphosphate hydrolases"/>
    <property type="match status" value="1"/>
</dbReference>
<accession>A0ABN7VHD0</accession>
<dbReference type="InterPro" id="IPR003959">
    <property type="entry name" value="ATPase_AAA_core"/>
</dbReference>